<dbReference type="Proteomes" id="UP000683360">
    <property type="component" value="Unassembled WGS sequence"/>
</dbReference>
<feature type="transmembrane region" description="Helical" evidence="2">
    <location>
        <begin position="87"/>
        <end position="106"/>
    </location>
</feature>
<evidence type="ECO:0000256" key="2">
    <source>
        <dbReference type="SAM" id="Phobius"/>
    </source>
</evidence>
<keyword evidence="4" id="KW-1185">Reference proteome</keyword>
<evidence type="ECO:0000313" key="4">
    <source>
        <dbReference type="Proteomes" id="UP000683360"/>
    </source>
</evidence>
<sequence>MVDSAMYPLVRSLYPSKSELVYTQLTILKDISQHHQLTTIFLDYEVFRNTEYYMYNVEIRRLFITLYSITFVSCGLVQGMYHYNVGIRRLFITLYSITFVSCGLVQDNDVTNLSDSNGVNLIILGAVCLAFLVVLVLAVFSCGGCEDMSGDVASESHPACGKQSNNYSTVVTDANTSVLMSSHTMGDSANGSIIPPQNLPYSLHPSSTQGFTGYQSSSNTASAPQNEPPPPSYEQANRQSGLAGYGY</sequence>
<dbReference type="OrthoDB" id="6141984at2759"/>
<accession>A0A8S3USW6</accession>
<keyword evidence="2" id="KW-1133">Transmembrane helix</keyword>
<proteinExistence type="predicted"/>
<evidence type="ECO:0000313" key="3">
    <source>
        <dbReference type="EMBL" id="CAG2245494.1"/>
    </source>
</evidence>
<feature type="transmembrane region" description="Helical" evidence="2">
    <location>
        <begin position="118"/>
        <end position="140"/>
    </location>
</feature>
<keyword evidence="2" id="KW-0472">Membrane</keyword>
<keyword evidence="2" id="KW-0812">Transmembrane</keyword>
<dbReference type="EMBL" id="CAJPWZ010002773">
    <property type="protein sequence ID" value="CAG2245494.1"/>
    <property type="molecule type" value="Genomic_DNA"/>
</dbReference>
<evidence type="ECO:0000256" key="1">
    <source>
        <dbReference type="SAM" id="MobiDB-lite"/>
    </source>
</evidence>
<feature type="region of interest" description="Disordered" evidence="1">
    <location>
        <begin position="205"/>
        <end position="247"/>
    </location>
</feature>
<gene>
    <name evidence="3" type="ORF">MEDL_57497</name>
</gene>
<dbReference type="AlphaFoldDB" id="A0A8S3USW6"/>
<name>A0A8S3USW6_MYTED</name>
<protein>
    <submittedName>
        <fullName evidence="3">Uncharacterized protein</fullName>
    </submittedName>
</protein>
<reference evidence="3" key="1">
    <citation type="submission" date="2021-03" db="EMBL/GenBank/DDBJ databases">
        <authorList>
            <person name="Bekaert M."/>
        </authorList>
    </citation>
    <scope>NUCLEOTIDE SEQUENCE</scope>
</reference>
<organism evidence="3 4">
    <name type="scientific">Mytilus edulis</name>
    <name type="common">Blue mussel</name>
    <dbReference type="NCBI Taxonomy" id="6550"/>
    <lineage>
        <taxon>Eukaryota</taxon>
        <taxon>Metazoa</taxon>
        <taxon>Spiralia</taxon>
        <taxon>Lophotrochozoa</taxon>
        <taxon>Mollusca</taxon>
        <taxon>Bivalvia</taxon>
        <taxon>Autobranchia</taxon>
        <taxon>Pteriomorphia</taxon>
        <taxon>Mytilida</taxon>
        <taxon>Mytiloidea</taxon>
        <taxon>Mytilidae</taxon>
        <taxon>Mytilinae</taxon>
        <taxon>Mytilus</taxon>
    </lineage>
</organism>
<comment type="caution">
    <text evidence="3">The sequence shown here is derived from an EMBL/GenBank/DDBJ whole genome shotgun (WGS) entry which is preliminary data.</text>
</comment>
<feature type="compositionally biased region" description="Polar residues" evidence="1">
    <location>
        <begin position="205"/>
        <end position="225"/>
    </location>
</feature>
<feature type="transmembrane region" description="Helical" evidence="2">
    <location>
        <begin position="62"/>
        <end position="81"/>
    </location>
</feature>